<organism evidence="4 5">
    <name type="scientific">Sphingobium limneticum</name>
    <dbReference type="NCBI Taxonomy" id="1007511"/>
    <lineage>
        <taxon>Bacteria</taxon>
        <taxon>Pseudomonadati</taxon>
        <taxon>Pseudomonadota</taxon>
        <taxon>Alphaproteobacteria</taxon>
        <taxon>Sphingomonadales</taxon>
        <taxon>Sphingomonadaceae</taxon>
        <taxon>Sphingobium</taxon>
    </lineage>
</organism>
<feature type="region of interest" description="Disordered" evidence="1">
    <location>
        <begin position="125"/>
        <end position="162"/>
    </location>
</feature>
<dbReference type="Proteomes" id="UP000326364">
    <property type="component" value="Unassembled WGS sequence"/>
</dbReference>
<evidence type="ECO:0000313" key="4">
    <source>
        <dbReference type="EMBL" id="KAA9029343.1"/>
    </source>
</evidence>
<evidence type="ECO:0000256" key="2">
    <source>
        <dbReference type="SAM" id="Phobius"/>
    </source>
</evidence>
<sequence>MLSAHFWMGTGVTLGAAAVMGLGLGSFVTSPQAPARSASETIDTAVDDQTMEEARFTADEGPGAIHCTGCGPTLADRRWKADMAGLDADAPIDTGYDPLPEEGATDVVVDPPVRIHPLPPQVARFASGDGSPQPAAMTRERQGAAAPPQIILPTAAESILPQ</sequence>
<evidence type="ECO:0000256" key="1">
    <source>
        <dbReference type="SAM" id="MobiDB-lite"/>
    </source>
</evidence>
<keyword evidence="2" id="KW-0472">Membrane</keyword>
<protein>
    <submittedName>
        <fullName evidence="4">Uncharacterized protein</fullName>
    </submittedName>
</protein>
<comment type="caution">
    <text evidence="4">The sequence shown here is derived from an EMBL/GenBank/DDBJ whole genome shotgun (WGS) entry which is preliminary data.</text>
</comment>
<keyword evidence="2" id="KW-0812">Transmembrane</keyword>
<dbReference type="EMBL" id="VYQB01000010">
    <property type="protein sequence ID" value="KAA9015379.1"/>
    <property type="molecule type" value="Genomic_DNA"/>
</dbReference>
<proteinExistence type="predicted"/>
<gene>
    <name evidence="4" type="ORF">F4U95_12510</name>
    <name evidence="3" type="ORF">F4U96_14340</name>
</gene>
<evidence type="ECO:0000313" key="3">
    <source>
        <dbReference type="EMBL" id="KAA9015379.1"/>
    </source>
</evidence>
<dbReference type="AlphaFoldDB" id="A0A5J5I0Y8"/>
<keyword evidence="6" id="KW-1185">Reference proteome</keyword>
<evidence type="ECO:0000313" key="5">
    <source>
        <dbReference type="Proteomes" id="UP000325933"/>
    </source>
</evidence>
<name>A0A5J5I0Y8_9SPHN</name>
<keyword evidence="2" id="KW-1133">Transmembrane helix</keyword>
<dbReference type="Proteomes" id="UP000325933">
    <property type="component" value="Unassembled WGS sequence"/>
</dbReference>
<accession>A0A5J5I0Y8</accession>
<dbReference type="EMBL" id="VYQA01000008">
    <property type="protein sequence ID" value="KAA9029343.1"/>
    <property type="molecule type" value="Genomic_DNA"/>
</dbReference>
<feature type="transmembrane region" description="Helical" evidence="2">
    <location>
        <begin position="6"/>
        <end position="28"/>
    </location>
</feature>
<dbReference type="RefSeq" id="WP_150425909.1">
    <property type="nucleotide sequence ID" value="NZ_VYQA01000008.1"/>
</dbReference>
<evidence type="ECO:0000313" key="6">
    <source>
        <dbReference type="Proteomes" id="UP000326364"/>
    </source>
</evidence>
<reference evidence="5 6" key="1">
    <citation type="submission" date="2019-09" db="EMBL/GenBank/DDBJ databases">
        <authorList>
            <person name="Feng G."/>
        </authorList>
    </citation>
    <scope>NUCLEOTIDE SEQUENCE [LARGE SCALE GENOMIC DNA]</scope>
    <source>
        <strain evidence="4 5">KACC 19283</strain>
        <strain evidence="3 6">KACC 19284</strain>
    </source>
</reference>